<evidence type="ECO:0000313" key="2">
    <source>
        <dbReference type="Proteomes" id="UP001165121"/>
    </source>
</evidence>
<reference evidence="1" key="1">
    <citation type="submission" date="2023-04" db="EMBL/GenBank/DDBJ databases">
        <title>Phytophthora fragariaefolia NBRC 109709.</title>
        <authorList>
            <person name="Ichikawa N."/>
            <person name="Sato H."/>
            <person name="Tonouchi N."/>
        </authorList>
    </citation>
    <scope>NUCLEOTIDE SEQUENCE</scope>
    <source>
        <strain evidence="1">NBRC 109709</strain>
    </source>
</reference>
<proteinExistence type="predicted"/>
<evidence type="ECO:0000313" key="1">
    <source>
        <dbReference type="EMBL" id="GMF38960.1"/>
    </source>
</evidence>
<dbReference type="OrthoDB" id="117847at2759"/>
<sequence>MAGTPGSGIELTDRARVNCLTCAKGKQAKNAQSKKDSSKHSPIDGIGGVICSDLKGPMTPADRDGTRFMVNFVDYHTNY</sequence>
<keyword evidence="2" id="KW-1185">Reference proteome</keyword>
<name>A0A9W7CQL4_9STRA</name>
<dbReference type="EMBL" id="BSXT01001125">
    <property type="protein sequence ID" value="GMF38960.1"/>
    <property type="molecule type" value="Genomic_DNA"/>
</dbReference>
<gene>
    <name evidence="1" type="ORF">Pfra01_001142100</name>
</gene>
<organism evidence="1 2">
    <name type="scientific">Phytophthora fragariaefolia</name>
    <dbReference type="NCBI Taxonomy" id="1490495"/>
    <lineage>
        <taxon>Eukaryota</taxon>
        <taxon>Sar</taxon>
        <taxon>Stramenopiles</taxon>
        <taxon>Oomycota</taxon>
        <taxon>Peronosporomycetes</taxon>
        <taxon>Peronosporales</taxon>
        <taxon>Peronosporaceae</taxon>
        <taxon>Phytophthora</taxon>
    </lineage>
</organism>
<dbReference type="AlphaFoldDB" id="A0A9W7CQL4"/>
<dbReference type="Proteomes" id="UP001165121">
    <property type="component" value="Unassembled WGS sequence"/>
</dbReference>
<comment type="caution">
    <text evidence="1">The sequence shown here is derived from an EMBL/GenBank/DDBJ whole genome shotgun (WGS) entry which is preliminary data.</text>
</comment>
<protein>
    <submittedName>
        <fullName evidence="1">Unnamed protein product</fullName>
    </submittedName>
</protein>
<accession>A0A9W7CQL4</accession>